<feature type="region of interest" description="Disordered" evidence="1">
    <location>
        <begin position="231"/>
        <end position="254"/>
    </location>
</feature>
<organism evidence="3 4">
    <name type="scientific">Desertihabitans brevis</name>
    <dbReference type="NCBI Taxonomy" id="2268447"/>
    <lineage>
        <taxon>Bacteria</taxon>
        <taxon>Bacillati</taxon>
        <taxon>Actinomycetota</taxon>
        <taxon>Actinomycetes</taxon>
        <taxon>Propionibacteriales</taxon>
        <taxon>Propionibacteriaceae</taxon>
        <taxon>Desertihabitans</taxon>
    </lineage>
</organism>
<accession>A0A367YVD7</accession>
<feature type="transmembrane region" description="Helical" evidence="2">
    <location>
        <begin position="54"/>
        <end position="76"/>
    </location>
</feature>
<evidence type="ECO:0000313" key="3">
    <source>
        <dbReference type="EMBL" id="RCK69509.1"/>
    </source>
</evidence>
<feature type="transmembrane region" description="Helical" evidence="2">
    <location>
        <begin position="82"/>
        <end position="99"/>
    </location>
</feature>
<dbReference type="RefSeq" id="WP_114126827.1">
    <property type="nucleotide sequence ID" value="NZ_QOUI01000006.1"/>
</dbReference>
<evidence type="ECO:0000313" key="4">
    <source>
        <dbReference type="Proteomes" id="UP000252770"/>
    </source>
</evidence>
<gene>
    <name evidence="3" type="ORF">DT076_11615</name>
</gene>
<dbReference type="EMBL" id="QOUI01000006">
    <property type="protein sequence ID" value="RCK69509.1"/>
    <property type="molecule type" value="Genomic_DNA"/>
</dbReference>
<keyword evidence="2" id="KW-0472">Membrane</keyword>
<dbReference type="AlphaFoldDB" id="A0A367YVD7"/>
<feature type="compositionally biased region" description="Low complexity" evidence="1">
    <location>
        <begin position="1"/>
        <end position="17"/>
    </location>
</feature>
<dbReference type="Proteomes" id="UP000252770">
    <property type="component" value="Unassembled WGS sequence"/>
</dbReference>
<evidence type="ECO:0000256" key="1">
    <source>
        <dbReference type="SAM" id="MobiDB-lite"/>
    </source>
</evidence>
<keyword evidence="2" id="KW-0812">Transmembrane</keyword>
<reference evidence="3 4" key="1">
    <citation type="submission" date="2018-07" db="EMBL/GenBank/DDBJ databases">
        <title>Desertimonas flava gen. nov. sp. nov.</title>
        <authorList>
            <person name="Liu S."/>
        </authorList>
    </citation>
    <scope>NUCLEOTIDE SEQUENCE [LARGE SCALE GENOMIC DNA]</scope>
    <source>
        <strain evidence="3 4">16Sb5-5</strain>
    </source>
</reference>
<protein>
    <submittedName>
        <fullName evidence="3">DUF4191 domain-containing protein</fullName>
    </submittedName>
</protein>
<comment type="caution">
    <text evidence="3">The sequence shown here is derived from an EMBL/GenBank/DDBJ whole genome shotgun (WGS) entry which is preliminary data.</text>
</comment>
<dbReference type="Pfam" id="PF13829">
    <property type="entry name" value="DUF4191"/>
    <property type="match status" value="1"/>
</dbReference>
<feature type="region of interest" description="Disordered" evidence="1">
    <location>
        <begin position="1"/>
        <end position="34"/>
    </location>
</feature>
<sequence length="254" mass="27945">MAKDAGAASARQQAKAARQAERERKRTTTNPAEMGRIRQIREAYRITHEHDKQLPFLLAAAFGVPATLGTVGGILIEQWFTLPILGLMVGLMLAMIVLVQRVKRGTYLRYEGQPGSAEVALSQLPKKWVSTPVITATKHADTVHRTLGPAGIVLIGEGEPGRLRQLLASEQKKHENVAYNIPVTTIVMGNGPGQVPLRELNRHIRKLPKAIEAHQVTEVRNRLRALDAVRPRLPMPKGPVPTSMKGARQGMRGR</sequence>
<evidence type="ECO:0000256" key="2">
    <source>
        <dbReference type="SAM" id="Phobius"/>
    </source>
</evidence>
<keyword evidence="2" id="KW-1133">Transmembrane helix</keyword>
<proteinExistence type="predicted"/>
<name>A0A367YVD7_9ACTN</name>
<dbReference type="InterPro" id="IPR025445">
    <property type="entry name" value="DUF4191"/>
</dbReference>
<keyword evidence="4" id="KW-1185">Reference proteome</keyword>